<evidence type="ECO:0000256" key="4">
    <source>
        <dbReference type="ARBA" id="ARBA00022801"/>
    </source>
</evidence>
<dbReference type="GO" id="GO:0003724">
    <property type="term" value="F:RNA helicase activity"/>
    <property type="evidence" value="ECO:0007669"/>
    <property type="project" value="UniProtKB-EC"/>
</dbReference>
<dbReference type="Pfam" id="PF00271">
    <property type="entry name" value="Helicase_C"/>
    <property type="match status" value="1"/>
</dbReference>
<dbReference type="Gene3D" id="3.40.50.300">
    <property type="entry name" value="P-loop containing nucleotide triphosphate hydrolases"/>
    <property type="match status" value="1"/>
</dbReference>
<reference evidence="10" key="1">
    <citation type="journal article" date="2023" name="Insect Mol. Biol.">
        <title>Genome sequencing provides insights into the evolution of gene families encoding plant cell wall-degrading enzymes in longhorned beetles.</title>
        <authorList>
            <person name="Shin N.R."/>
            <person name="Okamura Y."/>
            <person name="Kirsch R."/>
            <person name="Pauchet Y."/>
        </authorList>
    </citation>
    <scope>NUCLEOTIDE SEQUENCE</scope>
    <source>
        <strain evidence="10">RBIC_L_NR</strain>
    </source>
</reference>
<dbReference type="SMART" id="SM00847">
    <property type="entry name" value="HA2"/>
    <property type="match status" value="1"/>
</dbReference>
<dbReference type="Pfam" id="PF04408">
    <property type="entry name" value="WHD_HA2"/>
    <property type="match status" value="1"/>
</dbReference>
<keyword evidence="7" id="KW-0508">mRNA splicing</keyword>
<feature type="domain" description="Helicase C-terminal" evidence="9">
    <location>
        <begin position="1"/>
        <end position="140"/>
    </location>
</feature>
<protein>
    <recommendedName>
        <fullName evidence="1">RNA helicase</fullName>
        <ecNumber evidence="1">3.6.4.13</ecNumber>
    </recommendedName>
</protein>
<evidence type="ECO:0000313" key="11">
    <source>
        <dbReference type="Proteomes" id="UP001162156"/>
    </source>
</evidence>
<proteinExistence type="predicted"/>
<evidence type="ECO:0000256" key="5">
    <source>
        <dbReference type="ARBA" id="ARBA00022806"/>
    </source>
</evidence>
<dbReference type="PROSITE" id="PS51194">
    <property type="entry name" value="HELICASE_CTER"/>
    <property type="match status" value="1"/>
</dbReference>
<keyword evidence="2" id="KW-0507">mRNA processing</keyword>
<evidence type="ECO:0000256" key="7">
    <source>
        <dbReference type="ARBA" id="ARBA00023187"/>
    </source>
</evidence>
<gene>
    <name evidence="10" type="ORF">NQ314_020112</name>
</gene>
<keyword evidence="4" id="KW-0378">Hydrolase</keyword>
<organism evidence="10 11">
    <name type="scientific">Rhamnusium bicolor</name>
    <dbReference type="NCBI Taxonomy" id="1586634"/>
    <lineage>
        <taxon>Eukaryota</taxon>
        <taxon>Metazoa</taxon>
        <taxon>Ecdysozoa</taxon>
        <taxon>Arthropoda</taxon>
        <taxon>Hexapoda</taxon>
        <taxon>Insecta</taxon>
        <taxon>Pterygota</taxon>
        <taxon>Neoptera</taxon>
        <taxon>Endopterygota</taxon>
        <taxon>Coleoptera</taxon>
        <taxon>Polyphaga</taxon>
        <taxon>Cucujiformia</taxon>
        <taxon>Chrysomeloidea</taxon>
        <taxon>Cerambycidae</taxon>
        <taxon>Lepturinae</taxon>
        <taxon>Rhagiini</taxon>
        <taxon>Rhamnusium</taxon>
    </lineage>
</organism>
<name>A0AAV8WME5_9CUCU</name>
<evidence type="ECO:0000313" key="10">
    <source>
        <dbReference type="EMBL" id="KAJ8927442.1"/>
    </source>
</evidence>
<dbReference type="EMBL" id="JANEYF010005661">
    <property type="protein sequence ID" value="KAJ8927442.1"/>
    <property type="molecule type" value="Genomic_DNA"/>
</dbReference>
<dbReference type="PANTHER" id="PTHR18934:SF85">
    <property type="entry name" value="ATP-DEPENDENT RNA HELICASE DHX8"/>
    <property type="match status" value="1"/>
</dbReference>
<dbReference type="GO" id="GO:0005524">
    <property type="term" value="F:ATP binding"/>
    <property type="evidence" value="ECO:0007669"/>
    <property type="project" value="UniProtKB-KW"/>
</dbReference>
<comment type="caution">
    <text evidence="10">The sequence shown here is derived from an EMBL/GenBank/DDBJ whole genome shotgun (WGS) entry which is preliminary data.</text>
</comment>
<evidence type="ECO:0000259" key="9">
    <source>
        <dbReference type="PROSITE" id="PS51194"/>
    </source>
</evidence>
<evidence type="ECO:0000256" key="3">
    <source>
        <dbReference type="ARBA" id="ARBA00022741"/>
    </source>
</evidence>
<dbReference type="AlphaFoldDB" id="A0AAV8WME5"/>
<keyword evidence="5" id="KW-0347">Helicase</keyword>
<dbReference type="GO" id="GO:0000390">
    <property type="term" value="P:spliceosomal complex disassembly"/>
    <property type="evidence" value="ECO:0007669"/>
    <property type="project" value="TreeGrafter"/>
</dbReference>
<dbReference type="InterPro" id="IPR011709">
    <property type="entry name" value="DEAD-box_helicase_OB_fold"/>
</dbReference>
<dbReference type="GO" id="GO:0003006">
    <property type="term" value="P:developmental process involved in reproduction"/>
    <property type="evidence" value="ECO:0007669"/>
    <property type="project" value="UniProtKB-ARBA"/>
</dbReference>
<comment type="catalytic activity">
    <reaction evidence="8">
        <text>ATP + H2O = ADP + phosphate + H(+)</text>
        <dbReference type="Rhea" id="RHEA:13065"/>
        <dbReference type="ChEBI" id="CHEBI:15377"/>
        <dbReference type="ChEBI" id="CHEBI:15378"/>
        <dbReference type="ChEBI" id="CHEBI:30616"/>
        <dbReference type="ChEBI" id="CHEBI:43474"/>
        <dbReference type="ChEBI" id="CHEBI:456216"/>
        <dbReference type="EC" id="3.6.4.13"/>
    </reaction>
</comment>
<dbReference type="GO" id="GO:0071013">
    <property type="term" value="C:catalytic step 2 spliceosome"/>
    <property type="evidence" value="ECO:0007669"/>
    <property type="project" value="TreeGrafter"/>
</dbReference>
<keyword evidence="11" id="KW-1185">Reference proteome</keyword>
<dbReference type="FunFam" id="3.40.50.300:FF:003016">
    <property type="entry name" value="DEAH-box helicase 9"/>
    <property type="match status" value="1"/>
</dbReference>
<keyword evidence="6" id="KW-0067">ATP-binding</keyword>
<dbReference type="Proteomes" id="UP001162156">
    <property type="component" value="Unassembled WGS sequence"/>
</dbReference>
<dbReference type="CDD" id="cd18791">
    <property type="entry name" value="SF2_C_RHA"/>
    <property type="match status" value="1"/>
</dbReference>
<dbReference type="GO" id="GO:0016787">
    <property type="term" value="F:hydrolase activity"/>
    <property type="evidence" value="ECO:0007669"/>
    <property type="project" value="UniProtKB-KW"/>
</dbReference>
<dbReference type="FunFam" id="1.20.120.1080:FF:000001">
    <property type="entry name" value="Pre-mRNA-splicing factor ATP-dependent RNA helicase"/>
    <property type="match status" value="1"/>
</dbReference>
<dbReference type="EC" id="3.6.4.13" evidence="1"/>
<evidence type="ECO:0000256" key="8">
    <source>
        <dbReference type="ARBA" id="ARBA00047984"/>
    </source>
</evidence>
<accession>A0AAV8WME5</accession>
<evidence type="ECO:0000256" key="6">
    <source>
        <dbReference type="ARBA" id="ARBA00022840"/>
    </source>
</evidence>
<keyword evidence="3" id="KW-0547">Nucleotide-binding</keyword>
<dbReference type="InterPro" id="IPR027417">
    <property type="entry name" value="P-loop_NTPase"/>
</dbReference>
<sequence length="406" mass="46589">MKSLGPDVPELIILPVYSALPSEMQTRIFEPAPPGSRKVVIATNIAETSLTIDGIFYVVDPGFVKQKVYNSKTGMDSLVVTPISQAQAKQRAGRAGRTGPGKCYRLYTERAYRDEMLPTPVPEIQRTNLATTVLQLKTMGINDLLHFDFMDAPPVESLIMALEQLHSLSALDDEGLLTRLGRRMAEFPLEPNLSKMLIMSVALQCSDEILTIQTRKKAKFNQPEGDHLTLLAVYNSWKNNKFSNAWCYENFVQIRTLKRAQDVRKQLLGIMDRHKLDVVSAERNTVRVQKAICSGFFRNAGKKDPQEGYRTLVDSQVVYIHPSSALFNRQPEWVIYHELVQTTKEYMREVTTIDPKWLVEFAPAFFKFSDPTKLSKFKKNQRLEPLYNKYEEPNAWRISRVRRRRN</sequence>
<dbReference type="SUPFAM" id="SSF52540">
    <property type="entry name" value="P-loop containing nucleoside triphosphate hydrolases"/>
    <property type="match status" value="1"/>
</dbReference>
<dbReference type="PANTHER" id="PTHR18934">
    <property type="entry name" value="ATP-DEPENDENT RNA HELICASE"/>
    <property type="match status" value="1"/>
</dbReference>
<dbReference type="SMART" id="SM00490">
    <property type="entry name" value="HELICc"/>
    <property type="match status" value="1"/>
</dbReference>
<dbReference type="InterPro" id="IPR048333">
    <property type="entry name" value="HA2_WH"/>
</dbReference>
<evidence type="ECO:0000256" key="2">
    <source>
        <dbReference type="ARBA" id="ARBA00022664"/>
    </source>
</evidence>
<dbReference type="InterPro" id="IPR007502">
    <property type="entry name" value="Helicase-assoc_dom"/>
</dbReference>
<evidence type="ECO:0000256" key="1">
    <source>
        <dbReference type="ARBA" id="ARBA00012552"/>
    </source>
</evidence>
<dbReference type="GO" id="GO:0003723">
    <property type="term" value="F:RNA binding"/>
    <property type="evidence" value="ECO:0007669"/>
    <property type="project" value="TreeGrafter"/>
</dbReference>
<dbReference type="InterPro" id="IPR001650">
    <property type="entry name" value="Helicase_C-like"/>
</dbReference>
<dbReference type="Pfam" id="PF07717">
    <property type="entry name" value="OB_NTP_bind"/>
    <property type="match status" value="1"/>
</dbReference>
<dbReference type="Gene3D" id="1.20.120.1080">
    <property type="match status" value="1"/>
</dbReference>